<keyword evidence="1" id="KW-0732">Signal</keyword>
<evidence type="ECO:0000313" key="3">
    <source>
        <dbReference type="Proteomes" id="UP000197153"/>
    </source>
</evidence>
<sequence>MLKGRTLAAALTLACATVNIAHADVFTVRGKIMFTQGHMYPACRIVQLKRLSDGGTLNFRIPDTGKDDGILATTLTALTTGLQVEITYDTNQTTGCGSEPQIQYITIFPAS</sequence>
<reference evidence="2 3" key="1">
    <citation type="submission" date="2017-06" db="EMBL/GenBank/DDBJ databases">
        <title>Complete genome sequence of Nitrospirillum amazonense strain CBAmC, an endophytic nitrogen-fixing and plant growth-promoting bacterium, isolated from sugarcane.</title>
        <authorList>
            <person name="Schwab S."/>
            <person name="dos Santos Teixeira K.R."/>
            <person name="Simoes Araujo J.L."/>
            <person name="Soares Vidal M."/>
            <person name="Borges de Freitas H.R."/>
            <person name="Rivello Crivelaro A.L."/>
            <person name="Bueno de Camargo Nunes A."/>
            <person name="dos Santos C.M."/>
            <person name="Palmeira da Silva Rosa D."/>
            <person name="da Silva Padilha D."/>
            <person name="da Silva E."/>
            <person name="Araujo Terra L."/>
            <person name="Soares Mendes V."/>
            <person name="Farinelli L."/>
            <person name="Magalhaes Cruz L."/>
            <person name="Baldani J.I."/>
        </authorList>
    </citation>
    <scope>NUCLEOTIDE SEQUENCE [LARGE SCALE GENOMIC DNA]</scope>
    <source>
        <strain evidence="2 3">CBAmC</strain>
    </source>
</reference>
<evidence type="ECO:0000313" key="2">
    <source>
        <dbReference type="EMBL" id="ASG19562.1"/>
    </source>
</evidence>
<protein>
    <submittedName>
        <fullName evidence="2">Uncharacterized protein</fullName>
    </submittedName>
</protein>
<dbReference type="EMBL" id="CP022110">
    <property type="protein sequence ID" value="ASG19562.1"/>
    <property type="molecule type" value="Genomic_DNA"/>
</dbReference>
<dbReference type="KEGG" id="nao:Y958_01010"/>
<evidence type="ECO:0000256" key="1">
    <source>
        <dbReference type="SAM" id="SignalP"/>
    </source>
</evidence>
<dbReference type="Proteomes" id="UP000197153">
    <property type="component" value="Chromosome 1"/>
</dbReference>
<organism evidence="2 3">
    <name type="scientific">Nitrospirillum viridazoti CBAmc</name>
    <dbReference type="NCBI Taxonomy" id="1441467"/>
    <lineage>
        <taxon>Bacteria</taxon>
        <taxon>Pseudomonadati</taxon>
        <taxon>Pseudomonadota</taxon>
        <taxon>Alphaproteobacteria</taxon>
        <taxon>Rhodospirillales</taxon>
        <taxon>Azospirillaceae</taxon>
        <taxon>Nitrospirillum</taxon>
        <taxon>Nitrospirillum viridazoti</taxon>
    </lineage>
</organism>
<name>A0A248JLF8_9PROT</name>
<keyword evidence="3" id="KW-1185">Reference proteome</keyword>
<proteinExistence type="predicted"/>
<feature type="chain" id="PRO_5012264390" evidence="1">
    <location>
        <begin position="24"/>
        <end position="111"/>
    </location>
</feature>
<feature type="signal peptide" evidence="1">
    <location>
        <begin position="1"/>
        <end position="23"/>
    </location>
</feature>
<accession>A0A248JLF8</accession>
<dbReference type="AlphaFoldDB" id="A0A248JLF8"/>
<gene>
    <name evidence="2" type="ORF">Y958_01010</name>
</gene>